<accession>A0ACB9B5E6</accession>
<name>A0ACB9B5E6_9ASTR</name>
<proteinExistence type="predicted"/>
<reference evidence="1 2" key="2">
    <citation type="journal article" date="2022" name="Mol. Ecol. Resour.">
        <title>The genomes of chicory, endive, great burdock and yacon provide insights into Asteraceae paleo-polyploidization history and plant inulin production.</title>
        <authorList>
            <person name="Fan W."/>
            <person name="Wang S."/>
            <person name="Wang H."/>
            <person name="Wang A."/>
            <person name="Jiang F."/>
            <person name="Liu H."/>
            <person name="Zhao H."/>
            <person name="Xu D."/>
            <person name="Zhang Y."/>
        </authorList>
    </citation>
    <scope>NUCLEOTIDE SEQUENCE [LARGE SCALE GENOMIC DNA]</scope>
    <source>
        <strain evidence="2">cv. Yunnan</strain>
        <tissue evidence="1">Leaves</tissue>
    </source>
</reference>
<keyword evidence="2" id="KW-1185">Reference proteome</keyword>
<comment type="caution">
    <text evidence="1">The sequence shown here is derived from an EMBL/GenBank/DDBJ whole genome shotgun (WGS) entry which is preliminary data.</text>
</comment>
<evidence type="ECO:0000313" key="2">
    <source>
        <dbReference type="Proteomes" id="UP001056120"/>
    </source>
</evidence>
<sequence length="83" mass="9484">MSDMFSHSFKQYQDLKRQEHVDDMEVGGGVGNKTIILDKFFYDVENVKDDMLVVQNLYKKDNVAQGEDEDEPPAPKHSSYAGL</sequence>
<dbReference type="Proteomes" id="UP001056120">
    <property type="component" value="Linkage Group LG23"/>
</dbReference>
<organism evidence="1 2">
    <name type="scientific">Smallanthus sonchifolius</name>
    <dbReference type="NCBI Taxonomy" id="185202"/>
    <lineage>
        <taxon>Eukaryota</taxon>
        <taxon>Viridiplantae</taxon>
        <taxon>Streptophyta</taxon>
        <taxon>Embryophyta</taxon>
        <taxon>Tracheophyta</taxon>
        <taxon>Spermatophyta</taxon>
        <taxon>Magnoliopsida</taxon>
        <taxon>eudicotyledons</taxon>
        <taxon>Gunneridae</taxon>
        <taxon>Pentapetalae</taxon>
        <taxon>asterids</taxon>
        <taxon>campanulids</taxon>
        <taxon>Asterales</taxon>
        <taxon>Asteraceae</taxon>
        <taxon>Asteroideae</taxon>
        <taxon>Heliantheae alliance</taxon>
        <taxon>Millerieae</taxon>
        <taxon>Smallanthus</taxon>
    </lineage>
</organism>
<dbReference type="EMBL" id="CM042040">
    <property type="protein sequence ID" value="KAI3717298.1"/>
    <property type="molecule type" value="Genomic_DNA"/>
</dbReference>
<gene>
    <name evidence="1" type="ORF">L1987_68835</name>
</gene>
<reference evidence="2" key="1">
    <citation type="journal article" date="2022" name="Mol. Ecol. Resour.">
        <title>The genomes of chicory, endive, great burdock and yacon provide insights into Asteraceae palaeo-polyploidization history and plant inulin production.</title>
        <authorList>
            <person name="Fan W."/>
            <person name="Wang S."/>
            <person name="Wang H."/>
            <person name="Wang A."/>
            <person name="Jiang F."/>
            <person name="Liu H."/>
            <person name="Zhao H."/>
            <person name="Xu D."/>
            <person name="Zhang Y."/>
        </authorList>
    </citation>
    <scope>NUCLEOTIDE SEQUENCE [LARGE SCALE GENOMIC DNA]</scope>
    <source>
        <strain evidence="2">cv. Yunnan</strain>
    </source>
</reference>
<evidence type="ECO:0000313" key="1">
    <source>
        <dbReference type="EMBL" id="KAI3717298.1"/>
    </source>
</evidence>
<protein>
    <submittedName>
        <fullName evidence="1">Uncharacterized protein</fullName>
    </submittedName>
</protein>